<dbReference type="NCBIfam" id="TIGR00835">
    <property type="entry name" value="agcS"/>
    <property type="match status" value="1"/>
</dbReference>
<feature type="transmembrane region" description="Helical" evidence="9">
    <location>
        <begin position="142"/>
        <end position="162"/>
    </location>
</feature>
<dbReference type="FunFam" id="1.20.1740.10:FF:000004">
    <property type="entry name" value="Sodium:alanine symporter family protein"/>
    <property type="match status" value="1"/>
</dbReference>
<keyword evidence="5 9" id="KW-0812">Transmembrane</keyword>
<gene>
    <name evidence="11" type="ORF">IAA54_05875</name>
</gene>
<dbReference type="PANTHER" id="PTHR30330">
    <property type="entry name" value="AGSS FAMILY TRANSPORTER, SODIUM-ALANINE"/>
    <property type="match status" value="1"/>
</dbReference>
<keyword evidence="4 9" id="KW-1003">Cell membrane</keyword>
<feature type="transmembrane region" description="Helical" evidence="9">
    <location>
        <begin position="6"/>
        <end position="24"/>
    </location>
</feature>
<feature type="transmembrane region" description="Helical" evidence="9">
    <location>
        <begin position="237"/>
        <end position="257"/>
    </location>
</feature>
<feature type="transmembrane region" description="Helical" evidence="9">
    <location>
        <begin position="301"/>
        <end position="323"/>
    </location>
</feature>
<evidence type="ECO:0000256" key="2">
    <source>
        <dbReference type="ARBA" id="ARBA00009261"/>
    </source>
</evidence>
<keyword evidence="8 9" id="KW-0472">Membrane</keyword>
<comment type="subcellular location">
    <subcellularLocation>
        <location evidence="1 9">Cell membrane</location>
        <topology evidence="1 9">Multi-pass membrane protein</topology>
    </subcellularLocation>
</comment>
<dbReference type="EMBL" id="DVHF01000068">
    <property type="protein sequence ID" value="HIR57179.1"/>
    <property type="molecule type" value="Genomic_DNA"/>
</dbReference>
<feature type="compositionally biased region" description="Polar residues" evidence="10">
    <location>
        <begin position="449"/>
        <end position="458"/>
    </location>
</feature>
<reference evidence="11" key="1">
    <citation type="submission" date="2020-10" db="EMBL/GenBank/DDBJ databases">
        <authorList>
            <person name="Gilroy R."/>
        </authorList>
    </citation>
    <scope>NUCLEOTIDE SEQUENCE</scope>
    <source>
        <strain evidence="11">ChiSjej1B19-7085</strain>
    </source>
</reference>
<comment type="similarity">
    <text evidence="2 9">Belongs to the alanine or glycine:cation symporter (AGCS) (TC 2.A.25) family.</text>
</comment>
<dbReference type="GO" id="GO:0005283">
    <property type="term" value="F:amino acid:sodium symporter activity"/>
    <property type="evidence" value="ECO:0007669"/>
    <property type="project" value="InterPro"/>
</dbReference>
<keyword evidence="3 9" id="KW-0813">Transport</keyword>
<feature type="compositionally biased region" description="Basic and acidic residues" evidence="10">
    <location>
        <begin position="460"/>
        <end position="485"/>
    </location>
</feature>
<dbReference type="PANTHER" id="PTHR30330:SF3">
    <property type="entry name" value="TRANSCRIPTIONAL REGULATOR, LRP FAMILY"/>
    <property type="match status" value="1"/>
</dbReference>
<feature type="transmembrane region" description="Helical" evidence="9">
    <location>
        <begin position="207"/>
        <end position="225"/>
    </location>
</feature>
<keyword evidence="7 9" id="KW-1133">Transmembrane helix</keyword>
<dbReference type="Proteomes" id="UP000886785">
    <property type="component" value="Unassembled WGS sequence"/>
</dbReference>
<evidence type="ECO:0000256" key="1">
    <source>
        <dbReference type="ARBA" id="ARBA00004651"/>
    </source>
</evidence>
<evidence type="ECO:0000256" key="3">
    <source>
        <dbReference type="ARBA" id="ARBA00022448"/>
    </source>
</evidence>
<feature type="transmembrane region" description="Helical" evidence="9">
    <location>
        <begin position="92"/>
        <end position="112"/>
    </location>
</feature>
<evidence type="ECO:0000256" key="5">
    <source>
        <dbReference type="ARBA" id="ARBA00022692"/>
    </source>
</evidence>
<feature type="transmembrane region" description="Helical" evidence="9">
    <location>
        <begin position="174"/>
        <end position="195"/>
    </location>
</feature>
<dbReference type="GO" id="GO:0005886">
    <property type="term" value="C:plasma membrane"/>
    <property type="evidence" value="ECO:0007669"/>
    <property type="project" value="UniProtKB-SubCell"/>
</dbReference>
<keyword evidence="6 9" id="KW-0769">Symport</keyword>
<evidence type="ECO:0000313" key="11">
    <source>
        <dbReference type="EMBL" id="HIR57179.1"/>
    </source>
</evidence>
<reference evidence="11" key="2">
    <citation type="journal article" date="2021" name="PeerJ">
        <title>Extensive microbial diversity within the chicken gut microbiome revealed by metagenomics and culture.</title>
        <authorList>
            <person name="Gilroy R."/>
            <person name="Ravi A."/>
            <person name="Getino M."/>
            <person name="Pursley I."/>
            <person name="Horton D.L."/>
            <person name="Alikhan N.F."/>
            <person name="Baker D."/>
            <person name="Gharbi K."/>
            <person name="Hall N."/>
            <person name="Watson M."/>
            <person name="Adriaenssens E.M."/>
            <person name="Foster-Nyarko E."/>
            <person name="Jarju S."/>
            <person name="Secka A."/>
            <person name="Antonio M."/>
            <person name="Oren A."/>
            <person name="Chaudhuri R.R."/>
            <person name="La Ragione R."/>
            <person name="Hildebrand F."/>
            <person name="Pallen M.J."/>
        </authorList>
    </citation>
    <scope>NUCLEOTIDE SEQUENCE</scope>
    <source>
        <strain evidence="11">ChiSjej1B19-7085</strain>
    </source>
</reference>
<dbReference type="InterPro" id="IPR001463">
    <property type="entry name" value="Na/Ala_symport"/>
</dbReference>
<dbReference type="AlphaFoldDB" id="A0A9D1DQH2"/>
<dbReference type="PROSITE" id="PS00873">
    <property type="entry name" value="NA_ALANINE_SYMP"/>
    <property type="match status" value="1"/>
</dbReference>
<feature type="transmembrane region" description="Helical" evidence="9">
    <location>
        <begin position="61"/>
        <end position="86"/>
    </location>
</feature>
<dbReference type="PRINTS" id="PR00175">
    <property type="entry name" value="NAALASMPORT"/>
</dbReference>
<sequence length="499" mass="52538">MLREIIWGWPTLGAILLAGANYSFRLGFFQIRCCGLWMKTALSGILSSRGKRGGQGGITQLQALTTALAGSIGTGNIVGVATALTVGGPGAIFWMWISALLGMATIFAENVLGMKYRVRDKDGQWHGGAMYYLERGAHCRPLAFVFAGACALASFGMGNMAQTNSIAQTLDGSFGIPPTVTGVVLCVLILFVIFGGIRRVARVTEKLVPIMAAGYLAACAVILIVCRDQLGDALRSILNGAFGIRPAAGGISGALLLNAMQCGVSRGIFTNEAGLGSSVMAHAGSDGKNPVEQGMWGIFQVFLDTIVMCTVTALVILCTGVLSTGLDGAYLSAAAFTSVFGDAGAILVSVSIALFAFATLLGWSYYGEQGIRYLTGGRGIPLFRILFAGAASLGCTLDLQSVWEISDIFNGFLALPNLAALFLLSGEVVDETHRYLADRKGIPPGGRNTPRQRGSTQCAEKVRTPPEKRSLSTREHGSPRKERTENPGVPVRAQGGQRP</sequence>
<evidence type="ECO:0000256" key="8">
    <source>
        <dbReference type="ARBA" id="ARBA00023136"/>
    </source>
</evidence>
<feature type="region of interest" description="Disordered" evidence="10">
    <location>
        <begin position="439"/>
        <end position="499"/>
    </location>
</feature>
<evidence type="ECO:0000256" key="6">
    <source>
        <dbReference type="ARBA" id="ARBA00022847"/>
    </source>
</evidence>
<evidence type="ECO:0000256" key="4">
    <source>
        <dbReference type="ARBA" id="ARBA00022475"/>
    </source>
</evidence>
<protein>
    <submittedName>
        <fullName evidence="11">Alanine:cation symporter family protein</fullName>
    </submittedName>
</protein>
<name>A0A9D1DQH2_9FIRM</name>
<evidence type="ECO:0000256" key="7">
    <source>
        <dbReference type="ARBA" id="ARBA00022989"/>
    </source>
</evidence>
<feature type="transmembrane region" description="Helical" evidence="9">
    <location>
        <begin position="343"/>
        <end position="361"/>
    </location>
</feature>
<dbReference type="Pfam" id="PF01235">
    <property type="entry name" value="Na_Ala_symp"/>
    <property type="match status" value="1"/>
</dbReference>
<dbReference type="Gene3D" id="1.20.1740.10">
    <property type="entry name" value="Amino acid/polyamine transporter I"/>
    <property type="match status" value="1"/>
</dbReference>
<proteinExistence type="inferred from homology"/>
<evidence type="ECO:0000256" key="10">
    <source>
        <dbReference type="SAM" id="MobiDB-lite"/>
    </source>
</evidence>
<evidence type="ECO:0000256" key="9">
    <source>
        <dbReference type="RuleBase" id="RU363064"/>
    </source>
</evidence>
<accession>A0A9D1DQH2</accession>
<organism evidence="11 12">
    <name type="scientific">Candidatus Gallacutalibacter pullicola</name>
    <dbReference type="NCBI Taxonomy" id="2840830"/>
    <lineage>
        <taxon>Bacteria</taxon>
        <taxon>Bacillati</taxon>
        <taxon>Bacillota</taxon>
        <taxon>Clostridia</taxon>
        <taxon>Eubacteriales</taxon>
        <taxon>Candidatus Gallacutalibacter</taxon>
    </lineage>
</organism>
<comment type="caution">
    <text evidence="11">The sequence shown here is derived from an EMBL/GenBank/DDBJ whole genome shotgun (WGS) entry which is preliminary data.</text>
</comment>
<evidence type="ECO:0000313" key="12">
    <source>
        <dbReference type="Proteomes" id="UP000886785"/>
    </source>
</evidence>